<reference evidence="1 2" key="1">
    <citation type="submission" date="2016-05" db="EMBL/GenBank/DDBJ databases">
        <title>A degradative enzymes factory behind the ericoid mycorrhizal symbiosis.</title>
        <authorList>
            <consortium name="DOE Joint Genome Institute"/>
            <person name="Martino E."/>
            <person name="Morin E."/>
            <person name="Grelet G."/>
            <person name="Kuo A."/>
            <person name="Kohler A."/>
            <person name="Daghino S."/>
            <person name="Barry K."/>
            <person name="Choi C."/>
            <person name="Cichocki N."/>
            <person name="Clum A."/>
            <person name="Copeland A."/>
            <person name="Hainaut M."/>
            <person name="Haridas S."/>
            <person name="Labutti K."/>
            <person name="Lindquist E."/>
            <person name="Lipzen A."/>
            <person name="Khouja H.-R."/>
            <person name="Murat C."/>
            <person name="Ohm R."/>
            <person name="Olson A."/>
            <person name="Spatafora J."/>
            <person name="Veneault-Fourrey C."/>
            <person name="Henrissat B."/>
            <person name="Grigoriev I."/>
            <person name="Martin F."/>
            <person name="Perotto S."/>
        </authorList>
    </citation>
    <scope>NUCLEOTIDE SEQUENCE [LARGE SCALE GENOMIC DNA]</scope>
    <source>
        <strain evidence="1 2">UAMH 7357</strain>
    </source>
</reference>
<sequence>MLTSCGLLNLPILPCFGGCRTSFLLSCNRFAVISQRDSLRNGKLLRLGRRGIRNIKSDAIQDRFEGRRLVEAFKEAFGAK</sequence>
<keyword evidence="2" id="KW-1185">Reference proteome</keyword>
<gene>
    <name evidence="1" type="ORF">NA56DRAFT_646535</name>
</gene>
<protein>
    <submittedName>
        <fullName evidence="1">Uncharacterized protein</fullName>
    </submittedName>
</protein>
<evidence type="ECO:0000313" key="1">
    <source>
        <dbReference type="EMBL" id="PMD20426.1"/>
    </source>
</evidence>
<dbReference type="EMBL" id="KZ613485">
    <property type="protein sequence ID" value="PMD20426.1"/>
    <property type="molecule type" value="Genomic_DNA"/>
</dbReference>
<name>A0A2J6Q2J0_9HELO</name>
<evidence type="ECO:0000313" key="2">
    <source>
        <dbReference type="Proteomes" id="UP000235672"/>
    </source>
</evidence>
<proteinExistence type="predicted"/>
<dbReference type="Proteomes" id="UP000235672">
    <property type="component" value="Unassembled WGS sequence"/>
</dbReference>
<dbReference type="AlphaFoldDB" id="A0A2J6Q2J0"/>
<organism evidence="1 2">
    <name type="scientific">Hyaloscypha hepaticicola</name>
    <dbReference type="NCBI Taxonomy" id="2082293"/>
    <lineage>
        <taxon>Eukaryota</taxon>
        <taxon>Fungi</taxon>
        <taxon>Dikarya</taxon>
        <taxon>Ascomycota</taxon>
        <taxon>Pezizomycotina</taxon>
        <taxon>Leotiomycetes</taxon>
        <taxon>Helotiales</taxon>
        <taxon>Hyaloscyphaceae</taxon>
        <taxon>Hyaloscypha</taxon>
    </lineage>
</organism>
<accession>A0A2J6Q2J0</accession>